<accession>A0A1E5LIK5</accession>
<dbReference type="InterPro" id="IPR014247">
    <property type="entry name" value="Spore_lipoprot_YhcN/YlaJ"/>
</dbReference>
<protein>
    <recommendedName>
        <fullName evidence="5">YhcN/YlaJ family sporulation lipoprotein</fullName>
    </recommendedName>
</protein>
<feature type="chain" id="PRO_5039374615" description="YhcN/YlaJ family sporulation lipoprotein" evidence="2">
    <location>
        <begin position="22"/>
        <end position="194"/>
    </location>
</feature>
<comment type="caution">
    <text evidence="3">The sequence shown here is derived from an EMBL/GenBank/DDBJ whole genome shotgun (WGS) entry which is preliminary data.</text>
</comment>
<keyword evidence="2" id="KW-0732">Signal</keyword>
<evidence type="ECO:0000256" key="1">
    <source>
        <dbReference type="SAM" id="MobiDB-lite"/>
    </source>
</evidence>
<organism evidence="3 4">
    <name type="scientific">Bacillus solimangrovi</name>
    <dbReference type="NCBI Taxonomy" id="1305675"/>
    <lineage>
        <taxon>Bacteria</taxon>
        <taxon>Bacillati</taxon>
        <taxon>Bacillota</taxon>
        <taxon>Bacilli</taxon>
        <taxon>Bacillales</taxon>
        <taxon>Bacillaceae</taxon>
        <taxon>Bacillus</taxon>
    </lineage>
</organism>
<evidence type="ECO:0000256" key="2">
    <source>
        <dbReference type="SAM" id="SignalP"/>
    </source>
</evidence>
<dbReference type="RefSeq" id="WP_069716049.1">
    <property type="nucleotide sequence ID" value="NZ_MJEH01000007.1"/>
</dbReference>
<gene>
    <name evidence="3" type="ORF">BFG57_10570</name>
</gene>
<dbReference type="NCBIfam" id="TIGR02898">
    <property type="entry name" value="spore_YhcN_YlaJ"/>
    <property type="match status" value="1"/>
</dbReference>
<dbReference type="STRING" id="1305675.BFG57_10570"/>
<evidence type="ECO:0008006" key="5">
    <source>
        <dbReference type="Google" id="ProtNLM"/>
    </source>
</evidence>
<name>A0A1E5LIK5_9BACI</name>
<dbReference type="Pfam" id="PF09580">
    <property type="entry name" value="Spore_YhcN_YlaJ"/>
    <property type="match status" value="1"/>
</dbReference>
<feature type="compositionally biased region" description="Basic and acidic residues" evidence="1">
    <location>
        <begin position="166"/>
        <end position="194"/>
    </location>
</feature>
<dbReference type="Proteomes" id="UP000095209">
    <property type="component" value="Unassembled WGS sequence"/>
</dbReference>
<feature type="signal peptide" evidence="2">
    <location>
        <begin position="1"/>
        <end position="21"/>
    </location>
</feature>
<dbReference type="PROSITE" id="PS51257">
    <property type="entry name" value="PROKAR_LIPOPROTEIN"/>
    <property type="match status" value="1"/>
</dbReference>
<dbReference type="AlphaFoldDB" id="A0A1E5LIK5"/>
<dbReference type="GO" id="GO:0030435">
    <property type="term" value="P:sporulation resulting in formation of a cellular spore"/>
    <property type="evidence" value="ECO:0007669"/>
    <property type="project" value="InterPro"/>
</dbReference>
<sequence length="194" mass="21182">MIRIILLLTAITLTACQTANNDEAAFQTKQNADPLVVYTQDEKKIQKSANEIAKHLVELSTSVPNVNDATAIVTGKYAIVGIDVDKETDRSHVGSIKYSVAEALQQDPYGARAIVVADPDSLERLKGIQRKVSDGHPISAFTEELSAIIGRVIPQVPSDLRPVPISEEKESGPLKDEGNKQLQEEQQKQAQEVK</sequence>
<feature type="region of interest" description="Disordered" evidence="1">
    <location>
        <begin position="158"/>
        <end position="194"/>
    </location>
</feature>
<dbReference type="InterPro" id="IPR019076">
    <property type="entry name" value="Spore_lipoprot_YhcN/YlaJ-like"/>
</dbReference>
<evidence type="ECO:0000313" key="4">
    <source>
        <dbReference type="Proteomes" id="UP000095209"/>
    </source>
</evidence>
<proteinExistence type="predicted"/>
<dbReference type="EMBL" id="MJEH01000007">
    <property type="protein sequence ID" value="OEH93905.1"/>
    <property type="molecule type" value="Genomic_DNA"/>
</dbReference>
<reference evidence="3 4" key="1">
    <citation type="submission" date="2016-08" db="EMBL/GenBank/DDBJ databases">
        <title>Genome of Bacillus solimangrovi GH2-4.</title>
        <authorList>
            <person name="Lim S."/>
            <person name="Kim B.-C."/>
        </authorList>
    </citation>
    <scope>NUCLEOTIDE SEQUENCE [LARGE SCALE GENOMIC DNA]</scope>
    <source>
        <strain evidence="3 4">GH2-4</strain>
    </source>
</reference>
<keyword evidence="4" id="KW-1185">Reference proteome</keyword>
<evidence type="ECO:0000313" key="3">
    <source>
        <dbReference type="EMBL" id="OEH93905.1"/>
    </source>
</evidence>